<name>A0A1H3XIF5_XYLRU</name>
<dbReference type="EMBL" id="FNRF01000001">
    <property type="protein sequence ID" value="SDZ99126.1"/>
    <property type="molecule type" value="Genomic_DNA"/>
</dbReference>
<protein>
    <submittedName>
        <fullName evidence="1">Uncharacterized protein</fullName>
    </submittedName>
</protein>
<organism evidence="1 2">
    <name type="scientific">Xylanibacter ruminicola</name>
    <name type="common">Prevotella ruminicola</name>
    <dbReference type="NCBI Taxonomy" id="839"/>
    <lineage>
        <taxon>Bacteria</taxon>
        <taxon>Pseudomonadati</taxon>
        <taxon>Bacteroidota</taxon>
        <taxon>Bacteroidia</taxon>
        <taxon>Bacteroidales</taxon>
        <taxon>Prevotellaceae</taxon>
        <taxon>Xylanibacter</taxon>
    </lineage>
</organism>
<proteinExistence type="predicted"/>
<sequence>MWVNVAFSTKKSAASRDAAPSKYQNNVSNTNYYNSFVKHLI</sequence>
<dbReference type="AlphaFoldDB" id="A0A1H3XIF5"/>
<evidence type="ECO:0000313" key="2">
    <source>
        <dbReference type="Proteomes" id="UP000182257"/>
    </source>
</evidence>
<reference evidence="1 2" key="1">
    <citation type="submission" date="2016-10" db="EMBL/GenBank/DDBJ databases">
        <authorList>
            <person name="de Groot N.N."/>
        </authorList>
    </citation>
    <scope>NUCLEOTIDE SEQUENCE [LARGE SCALE GENOMIC DNA]</scope>
    <source>
        <strain evidence="1 2">D31d</strain>
    </source>
</reference>
<evidence type="ECO:0000313" key="1">
    <source>
        <dbReference type="EMBL" id="SDZ99126.1"/>
    </source>
</evidence>
<dbReference type="Proteomes" id="UP000182257">
    <property type="component" value="Unassembled WGS sequence"/>
</dbReference>
<accession>A0A1H3XIF5</accession>
<gene>
    <name evidence="1" type="ORF">SAMN05216462_0227</name>
</gene>